<dbReference type="EMBL" id="CP114588">
    <property type="protein sequence ID" value="WBA09711.1"/>
    <property type="molecule type" value="Genomic_DNA"/>
</dbReference>
<gene>
    <name evidence="1" type="ORF">N8M53_05830</name>
</gene>
<protein>
    <submittedName>
        <fullName evidence="1">Uncharacterized protein</fullName>
    </submittedName>
</protein>
<evidence type="ECO:0000313" key="1">
    <source>
        <dbReference type="EMBL" id="WBA09711.1"/>
    </source>
</evidence>
<dbReference type="AlphaFoldDB" id="A0AA47KMI3"/>
<evidence type="ECO:0000313" key="2">
    <source>
        <dbReference type="Proteomes" id="UP001164748"/>
    </source>
</evidence>
<sequence length="659" mass="73063">MSSLLNKLDHAVEQLGQVSSIAKARHQFHVIDICGRVLAQDDGINQLYSRIVSLTEAGLFEGTDWGQPEYLVPNLVPDTLAHADKATVVLDCLSQLRMLAIVEGKLSSPPFSQQEAHQFLAKVLSLNLALVMGLTDESSRIRLGATAPAISTLYRFILSHLGYETILSELVDEVWRVLAQRPIQVNPIKAMINQISILVSQEQINLGEAKLGIDRLVSALYGPTQGCYDDPGLDAYCERLNAMDSNALQQEAMGFARAMHDVGLASDYHAIFLRWLLDNEGSDTLPTALGLSNTGLDCLVTYRQLVHTLIQEAIYPQTAQAVYGLAMMLERGVLFDAPVAPSLWRQIHLNLHPDVAATLTLAFGDQLPARVHLLAGVMSVLGQPLGVAQGNNPTCQSARAISMWAYNDPDYLLNCIVQVACNQSLRMHFEGQSLDSHTLLQGLSTALPFDTDPVSVVLVPHLDKLYIEMGRLCVNREQDPHKWINPEFHGWYVGREFMIAVDVKTGQLKEFDSFIERFYRSYHPLYNGNIPVIHPQPVGIAVTSSQGRFVGWHAITLIRIALDQDSIMRVYFYNPNNDSGQDWGHGVVVSTQGKGEQYGEASLPFEQFLSRLYLYHDDTIQVGVKSALPDDAINEIKRMALESWAQDRVENSPDIAVNG</sequence>
<dbReference type="Proteomes" id="UP001164748">
    <property type="component" value="Chromosome"/>
</dbReference>
<name>A0AA47KMI3_9GAMM</name>
<organism evidence="1 2">
    <name type="scientific">Salinivibrio kushneri</name>
    <dbReference type="NCBI Taxonomy" id="1908198"/>
    <lineage>
        <taxon>Bacteria</taxon>
        <taxon>Pseudomonadati</taxon>
        <taxon>Pseudomonadota</taxon>
        <taxon>Gammaproteobacteria</taxon>
        <taxon>Vibrionales</taxon>
        <taxon>Vibrionaceae</taxon>
        <taxon>Salinivibrio</taxon>
    </lineage>
</organism>
<proteinExistence type="predicted"/>
<reference evidence="1" key="1">
    <citation type="submission" date="2022-09" db="EMBL/GenBank/DDBJ databases">
        <authorList>
            <person name="Li Z.-J."/>
        </authorList>
    </citation>
    <scope>NUCLEOTIDE SEQUENCE</scope>
    <source>
        <strain evidence="1">TGB11</strain>
    </source>
</reference>
<dbReference type="RefSeq" id="WP_269579817.1">
    <property type="nucleotide sequence ID" value="NZ_CP114588.1"/>
</dbReference>
<accession>A0AA47KMI3</accession>